<dbReference type="InterPro" id="IPR004590">
    <property type="entry name" value="ssDNA_annealing_RecT"/>
</dbReference>
<gene>
    <name evidence="1" type="primary">recT</name>
    <name evidence="1" type="ORF">CPJCM30710_25330</name>
</gene>
<dbReference type="NCBIfam" id="TIGR00616">
    <property type="entry name" value="rect"/>
    <property type="match status" value="1"/>
</dbReference>
<keyword evidence="2" id="KW-1185">Reference proteome</keyword>
<protein>
    <submittedName>
        <fullName evidence="1">DNA recombination protein RecT</fullName>
    </submittedName>
</protein>
<comment type="caution">
    <text evidence="1">The sequence shown here is derived from an EMBL/GenBank/DDBJ whole genome shotgun (WGS) entry which is preliminary data.</text>
</comment>
<evidence type="ECO:0000313" key="1">
    <source>
        <dbReference type="EMBL" id="GIM29867.1"/>
    </source>
</evidence>
<dbReference type="RefSeq" id="WP_212904552.1">
    <property type="nucleotide sequence ID" value="NZ_BOPZ01000023.1"/>
</dbReference>
<dbReference type="InterPro" id="IPR018330">
    <property type="entry name" value="RecT_fam"/>
</dbReference>
<dbReference type="Proteomes" id="UP000679179">
    <property type="component" value="Unassembled WGS sequence"/>
</dbReference>
<accession>A0A919VH47</accession>
<sequence length="292" mass="32621">MTTASTSTVKNAIKTKQEQAVTKAPETSFQGLITNQLKSQFKAIQSLVPKHVTPERLCRISLNAVSRNPNLMNCAPETIVGAIVNCASLGLEPNLLGHAYIVPFWNNKTGKMEAQFQIGYKGALDLIRRTGQVSTISAHEVYEGDKFEYAYGLEEKLIHIPSGEDDEAKITHFYAAYKLKDGGTGFLVMNKAQIDKHRDKFTKSKNKQGTVFGPWADHYVSMALKTVILKLIKYMPISIEQNETQTAMEALDRDNTVMTVKQPDENLGFGDAYIESDYVVNDHEEQVEQVIE</sequence>
<proteinExistence type="predicted"/>
<reference evidence="1" key="1">
    <citation type="submission" date="2021-03" db="EMBL/GenBank/DDBJ databases">
        <title>Taxonomic study of Clostridium polyendosporum from meadow-gley soil under rice.</title>
        <authorList>
            <person name="Kobayashi H."/>
            <person name="Tanizawa Y."/>
            <person name="Yagura M."/>
        </authorList>
    </citation>
    <scope>NUCLEOTIDE SEQUENCE</scope>
    <source>
        <strain evidence="1">JCM 30710</strain>
    </source>
</reference>
<dbReference type="GO" id="GO:0003677">
    <property type="term" value="F:DNA binding"/>
    <property type="evidence" value="ECO:0007669"/>
    <property type="project" value="InterPro"/>
</dbReference>
<dbReference type="GO" id="GO:0006259">
    <property type="term" value="P:DNA metabolic process"/>
    <property type="evidence" value="ECO:0007669"/>
    <property type="project" value="InterPro"/>
</dbReference>
<evidence type="ECO:0000313" key="2">
    <source>
        <dbReference type="Proteomes" id="UP000679179"/>
    </source>
</evidence>
<dbReference type="AlphaFoldDB" id="A0A919VH47"/>
<organism evidence="1 2">
    <name type="scientific">Clostridium polyendosporum</name>
    <dbReference type="NCBI Taxonomy" id="69208"/>
    <lineage>
        <taxon>Bacteria</taxon>
        <taxon>Bacillati</taxon>
        <taxon>Bacillota</taxon>
        <taxon>Clostridia</taxon>
        <taxon>Eubacteriales</taxon>
        <taxon>Clostridiaceae</taxon>
        <taxon>Clostridium</taxon>
    </lineage>
</organism>
<dbReference type="Pfam" id="PF03837">
    <property type="entry name" value="RecT"/>
    <property type="match status" value="1"/>
</dbReference>
<dbReference type="EMBL" id="BOPZ01000023">
    <property type="protein sequence ID" value="GIM29867.1"/>
    <property type="molecule type" value="Genomic_DNA"/>
</dbReference>
<name>A0A919VH47_9CLOT</name>